<name>A0ABD1LWQ0_9FABA</name>
<keyword evidence="1" id="KW-0732">Signal</keyword>
<dbReference type="Gene3D" id="3.30.200.20">
    <property type="entry name" value="Phosphorylase Kinase, domain 1"/>
    <property type="match status" value="1"/>
</dbReference>
<dbReference type="PANTHER" id="PTHR32444:SF234">
    <property type="entry name" value="RECEPTOR-LIKE SERINE_THREONINE-PROTEIN KINASE"/>
    <property type="match status" value="1"/>
</dbReference>
<evidence type="ECO:0000313" key="8">
    <source>
        <dbReference type="Proteomes" id="UP001603857"/>
    </source>
</evidence>
<dbReference type="Gene3D" id="2.90.10.10">
    <property type="entry name" value="Bulb-type lectin domain"/>
    <property type="match status" value="1"/>
</dbReference>
<dbReference type="PROSITE" id="PS50011">
    <property type="entry name" value="PROTEIN_KINASE_DOM"/>
    <property type="match status" value="1"/>
</dbReference>
<evidence type="ECO:0000259" key="5">
    <source>
        <dbReference type="PROSITE" id="PS50011"/>
    </source>
</evidence>
<evidence type="ECO:0000313" key="7">
    <source>
        <dbReference type="EMBL" id="KAL2327891.1"/>
    </source>
</evidence>
<dbReference type="SUPFAM" id="SSF56112">
    <property type="entry name" value="Protein kinase-like (PK-like)"/>
    <property type="match status" value="1"/>
</dbReference>
<proteinExistence type="predicted"/>
<gene>
    <name evidence="7" type="ORF">Fmac_021318</name>
</gene>
<dbReference type="AlphaFoldDB" id="A0ABD1LWQ0"/>
<keyword evidence="8" id="KW-1185">Reference proteome</keyword>
<protein>
    <submittedName>
        <fullName evidence="7">Uncharacterized protein</fullName>
    </submittedName>
</protein>
<dbReference type="SMART" id="SM00108">
    <property type="entry name" value="B_lectin"/>
    <property type="match status" value="1"/>
</dbReference>
<reference evidence="7 8" key="1">
    <citation type="submission" date="2024-08" db="EMBL/GenBank/DDBJ databases">
        <title>Insights into the chromosomal genome structure of Flemingia macrophylla.</title>
        <authorList>
            <person name="Ding Y."/>
            <person name="Zhao Y."/>
            <person name="Bi W."/>
            <person name="Wu M."/>
            <person name="Zhao G."/>
            <person name="Gong Y."/>
            <person name="Li W."/>
            <person name="Zhang P."/>
        </authorList>
    </citation>
    <scope>NUCLEOTIDE SEQUENCE [LARGE SCALE GENOMIC DNA]</scope>
    <source>
        <strain evidence="7">DYQJB</strain>
        <tissue evidence="7">Leaf</tissue>
    </source>
</reference>
<dbReference type="Pfam" id="PF00954">
    <property type="entry name" value="S_locus_glycop"/>
    <property type="match status" value="1"/>
</dbReference>
<dbReference type="InterPro" id="IPR001480">
    <property type="entry name" value="Bulb-type_lectin_dom"/>
</dbReference>
<dbReference type="InterPro" id="IPR000719">
    <property type="entry name" value="Prot_kinase_dom"/>
</dbReference>
<dbReference type="Pfam" id="PF07714">
    <property type="entry name" value="PK_Tyr_Ser-Thr"/>
    <property type="match status" value="1"/>
</dbReference>
<dbReference type="InterPro" id="IPR001245">
    <property type="entry name" value="Ser-Thr/Tyr_kinase_cat_dom"/>
</dbReference>
<evidence type="ECO:0000256" key="4">
    <source>
        <dbReference type="SAM" id="MobiDB-lite"/>
    </source>
</evidence>
<dbReference type="PROSITE" id="PS50927">
    <property type="entry name" value="BULB_LECTIN"/>
    <property type="match status" value="1"/>
</dbReference>
<dbReference type="InterPro" id="IPR011009">
    <property type="entry name" value="Kinase-like_dom_sf"/>
</dbReference>
<dbReference type="FunFam" id="3.30.200.20:FF:000924">
    <property type="entry name" value="Uncharacterized protein"/>
    <property type="match status" value="1"/>
</dbReference>
<organism evidence="7 8">
    <name type="scientific">Flemingia macrophylla</name>
    <dbReference type="NCBI Taxonomy" id="520843"/>
    <lineage>
        <taxon>Eukaryota</taxon>
        <taxon>Viridiplantae</taxon>
        <taxon>Streptophyta</taxon>
        <taxon>Embryophyta</taxon>
        <taxon>Tracheophyta</taxon>
        <taxon>Spermatophyta</taxon>
        <taxon>Magnoliopsida</taxon>
        <taxon>eudicotyledons</taxon>
        <taxon>Gunneridae</taxon>
        <taxon>Pentapetalae</taxon>
        <taxon>rosids</taxon>
        <taxon>fabids</taxon>
        <taxon>Fabales</taxon>
        <taxon>Fabaceae</taxon>
        <taxon>Papilionoideae</taxon>
        <taxon>50 kb inversion clade</taxon>
        <taxon>NPAAA clade</taxon>
        <taxon>indigoferoid/millettioid clade</taxon>
        <taxon>Phaseoleae</taxon>
        <taxon>Flemingia</taxon>
    </lineage>
</organism>
<evidence type="ECO:0000256" key="1">
    <source>
        <dbReference type="ARBA" id="ARBA00022729"/>
    </source>
</evidence>
<dbReference type="PANTHER" id="PTHR32444">
    <property type="entry name" value="BULB-TYPE LECTIN DOMAIN-CONTAINING PROTEIN"/>
    <property type="match status" value="1"/>
</dbReference>
<dbReference type="Pfam" id="PF01453">
    <property type="entry name" value="B_lectin"/>
    <property type="match status" value="1"/>
</dbReference>
<dbReference type="Proteomes" id="UP001603857">
    <property type="component" value="Unassembled WGS sequence"/>
</dbReference>
<sequence length="473" mass="54245">MEKYCMEESDDPSPGDVYRVYELYNYPGHLVQEYFNSTVVQVANRENPINDSSGTLTMNSTDNLILTQNGSLVWYTNSHKQAHNPAVELLDSGNLVIRNEAETNPEESLKRGRNKPRRVPGTTLPGMKLGSNLRTGLQWRNTAWKSPDDPSPGDVYRVYELYNYPEIYLMKGTTKLFRYGPWNGEYFSGLPDLSYGLTVVRNKDEVYYNFSKINDHVITRTVTNQTGYIYRYVWADEERIWKTYTTSPSEFCDNYRQCGPYGKCVSTQSQSCQCLKGFRPKSPEAWASYRWSQGCVRNKPLSCKDKLTQVFVKFEGLKVPDTTHTWLDENIGLEECRRLLSPSLSVKKLLSSILHCTSQAMYKGSINISNKFFFQIRLHSTILICGEFRGHTQSTGILLDGQEIAVKTLSRSSWQGVSEYINEVKLIAKLQHRNLVKLLGCSIQGQEKMLIYEYMANGSLDFFIFGMENDQSM</sequence>
<evidence type="ECO:0000256" key="2">
    <source>
        <dbReference type="ARBA" id="ARBA00023157"/>
    </source>
</evidence>
<keyword evidence="2" id="KW-1015">Disulfide bond</keyword>
<dbReference type="EMBL" id="JBGMDY010000007">
    <property type="protein sequence ID" value="KAL2327891.1"/>
    <property type="molecule type" value="Genomic_DNA"/>
</dbReference>
<feature type="domain" description="Protein kinase" evidence="5">
    <location>
        <begin position="362"/>
        <end position="473"/>
    </location>
</feature>
<dbReference type="SUPFAM" id="SSF51110">
    <property type="entry name" value="alpha-D-mannose-specific plant lectins"/>
    <property type="match status" value="1"/>
</dbReference>
<accession>A0ABD1LWQ0</accession>
<dbReference type="InterPro" id="IPR000858">
    <property type="entry name" value="S_locus_glycoprot_dom"/>
</dbReference>
<feature type="region of interest" description="Disordered" evidence="4">
    <location>
        <begin position="101"/>
        <end position="127"/>
    </location>
</feature>
<comment type="caution">
    <text evidence="7">The sequence shown here is derived from an EMBL/GenBank/DDBJ whole genome shotgun (WGS) entry which is preliminary data.</text>
</comment>
<feature type="domain" description="Bulb-type lectin" evidence="6">
    <location>
        <begin position="1"/>
        <end position="110"/>
    </location>
</feature>
<evidence type="ECO:0000256" key="3">
    <source>
        <dbReference type="ARBA" id="ARBA00023180"/>
    </source>
</evidence>
<keyword evidence="3" id="KW-0325">Glycoprotein</keyword>
<dbReference type="InterPro" id="IPR036426">
    <property type="entry name" value="Bulb-type_lectin_dom_sf"/>
</dbReference>
<evidence type="ECO:0000259" key="6">
    <source>
        <dbReference type="PROSITE" id="PS50927"/>
    </source>
</evidence>